<sequence>MKFVLNPKIRTPVAELRLRGRDTVLTTQSHPLTPIHPQPLHPSIHRLTHAGTYLHALFQPSIHPVKSHSLIHSPIHPLISYLHTPTLTNPNSDPPSTYSYISTKEYTEFIESLISIHLWPH</sequence>
<dbReference type="EMBL" id="VSRR010000202">
    <property type="protein sequence ID" value="MPC12180.1"/>
    <property type="molecule type" value="Genomic_DNA"/>
</dbReference>
<evidence type="ECO:0000313" key="1">
    <source>
        <dbReference type="EMBL" id="MPC12180.1"/>
    </source>
</evidence>
<evidence type="ECO:0000313" key="2">
    <source>
        <dbReference type="Proteomes" id="UP000324222"/>
    </source>
</evidence>
<dbReference type="AlphaFoldDB" id="A0A5B7CRT3"/>
<organism evidence="1 2">
    <name type="scientific">Portunus trituberculatus</name>
    <name type="common">Swimming crab</name>
    <name type="synonym">Neptunus trituberculatus</name>
    <dbReference type="NCBI Taxonomy" id="210409"/>
    <lineage>
        <taxon>Eukaryota</taxon>
        <taxon>Metazoa</taxon>
        <taxon>Ecdysozoa</taxon>
        <taxon>Arthropoda</taxon>
        <taxon>Crustacea</taxon>
        <taxon>Multicrustacea</taxon>
        <taxon>Malacostraca</taxon>
        <taxon>Eumalacostraca</taxon>
        <taxon>Eucarida</taxon>
        <taxon>Decapoda</taxon>
        <taxon>Pleocyemata</taxon>
        <taxon>Brachyura</taxon>
        <taxon>Eubrachyura</taxon>
        <taxon>Portunoidea</taxon>
        <taxon>Portunidae</taxon>
        <taxon>Portuninae</taxon>
        <taxon>Portunus</taxon>
    </lineage>
</organism>
<name>A0A5B7CRT3_PORTR</name>
<comment type="caution">
    <text evidence="1">The sequence shown here is derived from an EMBL/GenBank/DDBJ whole genome shotgun (WGS) entry which is preliminary data.</text>
</comment>
<accession>A0A5B7CRT3</accession>
<reference evidence="1 2" key="1">
    <citation type="submission" date="2019-05" db="EMBL/GenBank/DDBJ databases">
        <title>Another draft genome of Portunus trituberculatus and its Hox gene families provides insights of decapod evolution.</title>
        <authorList>
            <person name="Jeong J.-H."/>
            <person name="Song I."/>
            <person name="Kim S."/>
            <person name="Choi T."/>
            <person name="Kim D."/>
            <person name="Ryu S."/>
            <person name="Kim W."/>
        </authorList>
    </citation>
    <scope>NUCLEOTIDE SEQUENCE [LARGE SCALE GENOMIC DNA]</scope>
    <source>
        <tissue evidence="1">Muscle</tissue>
    </source>
</reference>
<protein>
    <submittedName>
        <fullName evidence="1">Uncharacterized protein</fullName>
    </submittedName>
</protein>
<keyword evidence="2" id="KW-1185">Reference proteome</keyword>
<proteinExistence type="predicted"/>
<dbReference type="Proteomes" id="UP000324222">
    <property type="component" value="Unassembled WGS sequence"/>
</dbReference>
<gene>
    <name evidence="1" type="ORF">E2C01_004858</name>
</gene>